<dbReference type="PROSITE" id="PS51393">
    <property type="entry name" value="LIPOXYGENASE_3"/>
    <property type="match status" value="2"/>
</dbReference>
<dbReference type="Gene3D" id="1.20.245.10">
    <property type="entry name" value="Lipoxygenase-1, Domain 5"/>
    <property type="match status" value="2"/>
</dbReference>
<dbReference type="SUPFAM" id="SSF48484">
    <property type="entry name" value="Lipoxigenase"/>
    <property type="match status" value="1"/>
</dbReference>
<dbReference type="AlphaFoldDB" id="A0AAN8VEV8"/>
<name>A0AAN8VEV8_9MAGN</name>
<evidence type="ECO:0000256" key="1">
    <source>
        <dbReference type="ARBA" id="ARBA00022723"/>
    </source>
</evidence>
<evidence type="ECO:0000313" key="6">
    <source>
        <dbReference type="EMBL" id="KAK6928671.1"/>
    </source>
</evidence>
<comment type="caution">
    <text evidence="6">The sequence shown here is derived from an EMBL/GenBank/DDBJ whole genome shotgun (WGS) entry which is preliminary data.</text>
</comment>
<evidence type="ECO:0000256" key="4">
    <source>
        <dbReference type="SAM" id="MobiDB-lite"/>
    </source>
</evidence>
<feature type="domain" description="Lipoxygenase" evidence="5">
    <location>
        <begin position="135"/>
        <end position="213"/>
    </location>
</feature>
<feature type="domain" description="Lipoxygenase" evidence="5">
    <location>
        <begin position="47"/>
        <end position="119"/>
    </location>
</feature>
<evidence type="ECO:0000256" key="2">
    <source>
        <dbReference type="ARBA" id="ARBA00022964"/>
    </source>
</evidence>
<feature type="region of interest" description="Disordered" evidence="4">
    <location>
        <begin position="236"/>
        <end position="259"/>
    </location>
</feature>
<sequence>MMNSNGDKSTHQGTASGLLLRLMFLPLPHRPLTNLMNEEFASKGLTAANRQLSSMHPIYRLECPHFRYTMEINALAREGLTNAGGTIENTFSSKKYSMELSSVASDKLRRGMAFGNPNAEHGLHLTIPKQPLPKASAHHAAANFGQYMYGGYFPNRPTIARTNMPTEGMTDEMFGTETALLQCITSKVQATMVMAVLEVLSNQSPDEEYLAEHFGADLQYMDVKVKKNDTVSLHIDRDGTNGTPNLPFPDGAFNTPHHP</sequence>
<dbReference type="PANTHER" id="PTHR11771">
    <property type="entry name" value="LIPOXYGENASE"/>
    <property type="match status" value="1"/>
</dbReference>
<keyword evidence="3" id="KW-0560">Oxidoreductase</keyword>
<dbReference type="GO" id="GO:0046872">
    <property type="term" value="F:metal ion binding"/>
    <property type="evidence" value="ECO:0007669"/>
    <property type="project" value="UniProtKB-KW"/>
</dbReference>
<dbReference type="EMBL" id="JBAMMX010000013">
    <property type="protein sequence ID" value="KAK6928671.1"/>
    <property type="molecule type" value="Genomic_DNA"/>
</dbReference>
<organism evidence="6 7">
    <name type="scientific">Dillenia turbinata</name>
    <dbReference type="NCBI Taxonomy" id="194707"/>
    <lineage>
        <taxon>Eukaryota</taxon>
        <taxon>Viridiplantae</taxon>
        <taxon>Streptophyta</taxon>
        <taxon>Embryophyta</taxon>
        <taxon>Tracheophyta</taxon>
        <taxon>Spermatophyta</taxon>
        <taxon>Magnoliopsida</taxon>
        <taxon>eudicotyledons</taxon>
        <taxon>Gunneridae</taxon>
        <taxon>Pentapetalae</taxon>
        <taxon>Dilleniales</taxon>
        <taxon>Dilleniaceae</taxon>
        <taxon>Dillenia</taxon>
    </lineage>
</organism>
<protein>
    <submittedName>
        <fullName evidence="6">Lipoxygenase, C-terminal</fullName>
    </submittedName>
</protein>
<evidence type="ECO:0000313" key="7">
    <source>
        <dbReference type="Proteomes" id="UP001370490"/>
    </source>
</evidence>
<accession>A0AAN8VEV8</accession>
<dbReference type="GO" id="GO:0016702">
    <property type="term" value="F:oxidoreductase activity, acting on single donors with incorporation of molecular oxygen, incorporation of two atoms of oxygen"/>
    <property type="evidence" value="ECO:0007669"/>
    <property type="project" value="InterPro"/>
</dbReference>
<evidence type="ECO:0000256" key="3">
    <source>
        <dbReference type="ARBA" id="ARBA00023002"/>
    </source>
</evidence>
<dbReference type="Pfam" id="PF00305">
    <property type="entry name" value="Lipoxygenase"/>
    <property type="match status" value="2"/>
</dbReference>
<keyword evidence="7" id="KW-1185">Reference proteome</keyword>
<dbReference type="Proteomes" id="UP001370490">
    <property type="component" value="Unassembled WGS sequence"/>
</dbReference>
<dbReference type="InterPro" id="IPR000907">
    <property type="entry name" value="LipOase"/>
</dbReference>
<evidence type="ECO:0000259" key="5">
    <source>
        <dbReference type="PROSITE" id="PS51393"/>
    </source>
</evidence>
<dbReference type="GO" id="GO:0034440">
    <property type="term" value="P:lipid oxidation"/>
    <property type="evidence" value="ECO:0007669"/>
    <property type="project" value="InterPro"/>
</dbReference>
<dbReference type="InterPro" id="IPR036226">
    <property type="entry name" value="LipOase_C_sf"/>
</dbReference>
<proteinExistence type="predicted"/>
<keyword evidence="2" id="KW-0223">Dioxygenase</keyword>
<dbReference type="InterPro" id="IPR013819">
    <property type="entry name" value="LipOase_C"/>
</dbReference>
<reference evidence="6 7" key="1">
    <citation type="submission" date="2023-12" db="EMBL/GenBank/DDBJ databases">
        <title>A high-quality genome assembly for Dillenia turbinata (Dilleniales).</title>
        <authorList>
            <person name="Chanderbali A."/>
        </authorList>
    </citation>
    <scope>NUCLEOTIDE SEQUENCE [LARGE SCALE GENOMIC DNA]</scope>
    <source>
        <strain evidence="6">LSX21</strain>
        <tissue evidence="6">Leaf</tissue>
    </source>
</reference>
<gene>
    <name evidence="6" type="ORF">RJ641_004876</name>
</gene>
<keyword evidence="1" id="KW-0479">Metal-binding</keyword>